<reference evidence="6" key="3">
    <citation type="journal article" date="2017" name="Genome Announc.">
        <title>Genome sequences of Cyberlindnera fabianii 65, Pichia kudriavzevii 129, and Saccharomyces cerevisiae 131 isolated from fermented masau fruits in Zimbabwe.</title>
        <authorList>
            <person name="van Rijswijck I.M.H."/>
            <person name="Derks M.F.L."/>
            <person name="Abee T."/>
            <person name="de Ridder D."/>
            <person name="Smid E.J."/>
        </authorList>
    </citation>
    <scope>NUCLEOTIDE SEQUENCE [LARGE SCALE GENOMIC DNA]</scope>
    <source>
        <strain evidence="6">129</strain>
    </source>
</reference>
<comment type="caution">
    <text evidence="2">The sequence shown here is derived from an EMBL/GenBank/DDBJ whole genome shotgun (WGS) entry which is preliminary data.</text>
</comment>
<dbReference type="Proteomes" id="UP000029867">
    <property type="component" value="Unassembled WGS sequence"/>
</dbReference>
<proteinExistence type="predicted"/>
<feature type="region of interest" description="Disordered" evidence="1">
    <location>
        <begin position="1"/>
        <end position="24"/>
    </location>
</feature>
<dbReference type="HOGENOM" id="CLU_3422557_0_0_1"/>
<name>A0A099NJL5_PICKU</name>
<sequence length="24" mass="2563">TPSVGQRYLGNSLGKEDAPLSLYP</sequence>
<feature type="non-terminal residue" evidence="2">
    <location>
        <position position="1"/>
    </location>
</feature>
<evidence type="ECO:0000313" key="2">
    <source>
        <dbReference type="EMBL" id="KGK32299.1"/>
    </source>
</evidence>
<reference evidence="3" key="4">
    <citation type="submission" date="2017-01" db="EMBL/GenBank/DDBJ databases">
        <authorList>
            <person name="Mah S.A."/>
            <person name="Swanson W.J."/>
            <person name="Moy G.W."/>
            <person name="Vacquier V.D."/>
        </authorList>
    </citation>
    <scope>NUCLEOTIDE SEQUENCE [LARGE SCALE GENOMIC DNA]</scope>
    <source>
        <strain evidence="3">129</strain>
    </source>
</reference>
<dbReference type="EMBL" id="JQFK01002454">
    <property type="protein sequence ID" value="KGK32299.1"/>
    <property type="molecule type" value="Genomic_DNA"/>
</dbReference>
<accession>A0A099NJL5</accession>
<evidence type="ECO:0000313" key="4">
    <source>
        <dbReference type="EMBL" id="ONH75973.1"/>
    </source>
</evidence>
<protein>
    <submittedName>
        <fullName evidence="2">Uncharacterized protein</fullName>
    </submittedName>
</protein>
<evidence type="ECO:0000313" key="6">
    <source>
        <dbReference type="Proteomes" id="UP000189274"/>
    </source>
</evidence>
<dbReference type="EMBL" id="MQVM01000005">
    <property type="protein sequence ID" value="ONH75973.1"/>
    <property type="molecule type" value="Genomic_DNA"/>
</dbReference>
<gene>
    <name evidence="4" type="ORF">BOH78_1339</name>
    <name evidence="3" type="ORF">BOH78_5397</name>
    <name evidence="2" type="ORF">JL09_g7094</name>
</gene>
<evidence type="ECO:0000313" key="5">
    <source>
        <dbReference type="Proteomes" id="UP000029867"/>
    </source>
</evidence>
<dbReference type="AlphaFoldDB" id="A0A099NJL5"/>
<dbReference type="EMBL" id="MQVM01000196">
    <property type="protein sequence ID" value="ONH70235.1"/>
    <property type="molecule type" value="Genomic_DNA"/>
</dbReference>
<evidence type="ECO:0000313" key="3">
    <source>
        <dbReference type="EMBL" id="ONH70235.1"/>
    </source>
</evidence>
<organism evidence="2 5">
    <name type="scientific">Pichia kudriavzevii</name>
    <name type="common">Yeast</name>
    <name type="synonym">Issatchenkia orientalis</name>
    <dbReference type="NCBI Taxonomy" id="4909"/>
    <lineage>
        <taxon>Eukaryota</taxon>
        <taxon>Fungi</taxon>
        <taxon>Dikarya</taxon>
        <taxon>Ascomycota</taxon>
        <taxon>Saccharomycotina</taxon>
        <taxon>Pichiomycetes</taxon>
        <taxon>Pichiales</taxon>
        <taxon>Pichiaceae</taxon>
        <taxon>Pichia</taxon>
    </lineage>
</organism>
<reference evidence="2" key="2">
    <citation type="submission" date="2014-08" db="EMBL/GenBank/DDBJ databases">
        <title>Exploiting Issatchenkia orientalis SD108 for Succinic Acid Production.</title>
        <authorList>
            <person name="Xiao H."/>
            <person name="Shao Z."/>
            <person name="Jiang Y."/>
            <person name="Dole S."/>
            <person name="Zhao H."/>
        </authorList>
    </citation>
    <scope>NUCLEOTIDE SEQUENCE [LARGE SCALE GENOMIC DNA]</scope>
    <source>
        <strain evidence="2">SD108</strain>
    </source>
</reference>
<evidence type="ECO:0000256" key="1">
    <source>
        <dbReference type="SAM" id="MobiDB-lite"/>
    </source>
</evidence>
<dbReference type="Proteomes" id="UP000189274">
    <property type="component" value="Unassembled WGS sequence"/>
</dbReference>
<reference evidence="5" key="1">
    <citation type="journal article" date="2014" name="Microb. Cell Fact.">
        <title>Exploiting Issatchenkia orientalis SD108 for succinic acid production.</title>
        <authorList>
            <person name="Xiao H."/>
            <person name="Shao Z."/>
            <person name="Jiang Y."/>
            <person name="Dole S."/>
            <person name="Zhao H."/>
        </authorList>
    </citation>
    <scope>NUCLEOTIDE SEQUENCE [LARGE SCALE GENOMIC DNA]</scope>
    <source>
        <strain evidence="5">SD108</strain>
    </source>
</reference>